<dbReference type="EMBL" id="PYLP01000001">
    <property type="protein sequence ID" value="PST42180.1"/>
    <property type="molecule type" value="Genomic_DNA"/>
</dbReference>
<dbReference type="Gene3D" id="3.90.960.10">
    <property type="entry name" value="YbaK/aminoacyl-tRNA synthetase-associated domain"/>
    <property type="match status" value="1"/>
</dbReference>
<dbReference type="GO" id="GO:0004812">
    <property type="term" value="F:aminoacyl-tRNA ligase activity"/>
    <property type="evidence" value="ECO:0007669"/>
    <property type="project" value="UniProtKB-KW"/>
</dbReference>
<dbReference type="Proteomes" id="UP000241201">
    <property type="component" value="Unassembled WGS sequence"/>
</dbReference>
<gene>
    <name evidence="3" type="ORF">C7U55_01080</name>
</gene>
<dbReference type="Pfam" id="PF04073">
    <property type="entry name" value="tRNA_edit"/>
    <property type="match status" value="1"/>
</dbReference>
<keyword evidence="3" id="KW-0436">Ligase</keyword>
<protein>
    <submittedName>
        <fullName evidence="3">Prolyl-tRNA synthetase associated domain-containing protein</fullName>
    </submittedName>
</protein>
<dbReference type="GeneID" id="77469698"/>
<comment type="caution">
    <text evidence="3">The sequence shown here is derived from an EMBL/GenBank/DDBJ whole genome shotgun (WGS) entry which is preliminary data.</text>
</comment>
<dbReference type="InterPro" id="IPR040285">
    <property type="entry name" value="ProX/PRXD1"/>
</dbReference>
<evidence type="ECO:0000313" key="4">
    <source>
        <dbReference type="Proteomes" id="UP000241201"/>
    </source>
</evidence>
<dbReference type="CDD" id="cd04335">
    <property type="entry name" value="PrdX_deacylase"/>
    <property type="match status" value="1"/>
</dbReference>
<dbReference type="AlphaFoldDB" id="A0A2T3G3Q8"/>
<comment type="similarity">
    <text evidence="1">Belongs to the PRORSD1 family.</text>
</comment>
<keyword evidence="3" id="KW-0030">Aminoacyl-tRNA synthetase</keyword>
<evidence type="ECO:0000313" key="3">
    <source>
        <dbReference type="EMBL" id="PST42180.1"/>
    </source>
</evidence>
<dbReference type="SUPFAM" id="SSF55826">
    <property type="entry name" value="YbaK/ProRS associated domain"/>
    <property type="match status" value="1"/>
</dbReference>
<accession>A0A2T3G3Q8</accession>
<evidence type="ECO:0000256" key="1">
    <source>
        <dbReference type="ARBA" id="ARBA00010201"/>
    </source>
</evidence>
<dbReference type="GO" id="GO:0002161">
    <property type="term" value="F:aminoacyl-tRNA deacylase activity"/>
    <property type="evidence" value="ECO:0007669"/>
    <property type="project" value="InterPro"/>
</dbReference>
<dbReference type="PANTHER" id="PTHR31423:SF3">
    <property type="entry name" value="PROLYL-TRNA SYNTHETASE ASSOCIATED DOMAIN-CONTAINING PROTEIN 1-RELATED"/>
    <property type="match status" value="1"/>
</dbReference>
<reference evidence="4" key="1">
    <citation type="submission" date="2018-03" db="EMBL/GenBank/DDBJ databases">
        <title>Lachnoclostridium SNUG30370 gen.nov., sp.nov., isolated from human faeces.</title>
        <authorList>
            <person name="Seo B."/>
            <person name="Jeon K."/>
            <person name="Ko G."/>
        </authorList>
    </citation>
    <scope>NUCLEOTIDE SEQUENCE [LARGE SCALE GENOMIC DNA]</scope>
    <source>
        <strain evidence="4">SNUG30370</strain>
    </source>
</reference>
<sequence length="178" mass="20907">MELVEGRPQDKRIDKEERVYDLLDQLNIDYQRIDHEEANTMEVCLEIEKTLKSTICKNLFLVNSNKSQYYLLMLKENKKFKTKVISKQINSSRLSFGSDEKMLEYLDITPGSVSLLGLMNDHDFKVQLLMDKDLLQDEYLGCHPCINTSSLRIKMKDVFEKIIPSLHHEPIFVEVYNE</sequence>
<dbReference type="RefSeq" id="WP_106986965.1">
    <property type="nucleotide sequence ID" value="NZ_JBKWYV010000003.1"/>
</dbReference>
<evidence type="ECO:0000259" key="2">
    <source>
        <dbReference type="Pfam" id="PF04073"/>
    </source>
</evidence>
<dbReference type="InterPro" id="IPR036754">
    <property type="entry name" value="YbaK/aa-tRNA-synt-asso_dom_sf"/>
</dbReference>
<feature type="domain" description="YbaK/aminoacyl-tRNA synthetase-associated" evidence="2">
    <location>
        <begin position="35"/>
        <end position="158"/>
    </location>
</feature>
<proteinExistence type="inferred from homology"/>
<organism evidence="3 4">
    <name type="scientific">Faecalibacillus faecis</name>
    <dbReference type="NCBI Taxonomy" id="1982628"/>
    <lineage>
        <taxon>Bacteria</taxon>
        <taxon>Bacillati</taxon>
        <taxon>Bacillota</taxon>
        <taxon>Erysipelotrichia</taxon>
        <taxon>Erysipelotrichales</taxon>
        <taxon>Coprobacillaceae</taxon>
        <taxon>Faecalibacillus</taxon>
    </lineage>
</organism>
<name>A0A2T3G3Q8_9FIRM</name>
<dbReference type="PANTHER" id="PTHR31423">
    <property type="entry name" value="YBAK DOMAIN-CONTAINING PROTEIN"/>
    <property type="match status" value="1"/>
</dbReference>
<dbReference type="InterPro" id="IPR007214">
    <property type="entry name" value="YbaK/aa-tRNA-synth-assoc-dom"/>
</dbReference>
<keyword evidence="4" id="KW-1185">Reference proteome</keyword>